<organism evidence="7 8">
    <name type="scientific">Caloramator quimbayensis</name>
    <dbReference type="NCBI Taxonomy" id="1147123"/>
    <lineage>
        <taxon>Bacteria</taxon>
        <taxon>Bacillati</taxon>
        <taxon>Bacillota</taxon>
        <taxon>Clostridia</taxon>
        <taxon>Eubacteriales</taxon>
        <taxon>Clostridiaceae</taxon>
        <taxon>Caloramator</taxon>
    </lineage>
</organism>
<dbReference type="STRING" id="1147123.SAMN05443428_11634"/>
<reference evidence="8" key="1">
    <citation type="submission" date="2017-02" db="EMBL/GenBank/DDBJ databases">
        <authorList>
            <person name="Varghese N."/>
            <person name="Submissions S."/>
        </authorList>
    </citation>
    <scope>NUCLEOTIDE SEQUENCE [LARGE SCALE GENOMIC DNA]</scope>
    <source>
        <strain evidence="8">USBA 833</strain>
    </source>
</reference>
<dbReference type="SUPFAM" id="SSF50249">
    <property type="entry name" value="Nucleic acid-binding proteins"/>
    <property type="match status" value="1"/>
</dbReference>
<dbReference type="GO" id="GO:0006364">
    <property type="term" value="P:rRNA processing"/>
    <property type="evidence" value="ECO:0007669"/>
    <property type="project" value="TreeGrafter"/>
</dbReference>
<dbReference type="EMBL" id="FUYH01000016">
    <property type="protein sequence ID" value="SKA94599.1"/>
    <property type="molecule type" value="Genomic_DNA"/>
</dbReference>
<protein>
    <submittedName>
        <fullName evidence="7">RNAse G</fullName>
    </submittedName>
</protein>
<evidence type="ECO:0000256" key="3">
    <source>
        <dbReference type="ARBA" id="ARBA00022801"/>
    </source>
</evidence>
<dbReference type="GO" id="GO:0004540">
    <property type="term" value="F:RNA nuclease activity"/>
    <property type="evidence" value="ECO:0007669"/>
    <property type="project" value="InterPro"/>
</dbReference>
<dbReference type="Proteomes" id="UP000190105">
    <property type="component" value="Unassembled WGS sequence"/>
</dbReference>
<name>A0A1T4XYF2_9CLOT</name>
<evidence type="ECO:0000256" key="2">
    <source>
        <dbReference type="ARBA" id="ARBA00022723"/>
    </source>
</evidence>
<keyword evidence="2" id="KW-0479">Metal-binding</keyword>
<dbReference type="CDD" id="cd04453">
    <property type="entry name" value="S1_RNase_E"/>
    <property type="match status" value="1"/>
</dbReference>
<dbReference type="AlphaFoldDB" id="A0A1T4XYF2"/>
<dbReference type="GO" id="GO:0016787">
    <property type="term" value="F:hydrolase activity"/>
    <property type="evidence" value="ECO:0007669"/>
    <property type="project" value="UniProtKB-KW"/>
</dbReference>
<keyword evidence="5" id="KW-0694">RNA-binding</keyword>
<dbReference type="InterPro" id="IPR012340">
    <property type="entry name" value="NA-bd_OB-fold"/>
</dbReference>
<dbReference type="InterPro" id="IPR004659">
    <property type="entry name" value="RNase_E/G"/>
</dbReference>
<sequence length="464" mass="53508">MKEVYIDRGITQSRIAVFEDNKIKDLYVENYDNINITGNIYIGRVENIVPSLGAAFVNIGIGKNGILHIKEMENADKIKCNQEVIVQVIREDTKDKGPKLTQKISIPGKFMVLLVGSDYIGISKKIIENEDRKKLKEKAKRVYVDNYGFILRTEAQFVQEDDILKEYLFLISLWEKNINKAVYIKPPRLLFDVRDFFGFAIREYIKGDVEKIYVNRKNDVEMIQNMISQHLHKKCEVISDEKIFIKASAIEKQITEILERKKLLPSGGNIIVDKTEALTVIDVNSGSIKTKDCKKQYILNTNIEACKVISEAIRLGNISGIIIIDFIDMTDEQERQIIIETLTENLSNDKVKIKIYGFTQLGLLEMARAKKGKSLYELILKQNSINTYTTAYVLKLIENQCLKVLTHYKKSRIPIKINADILSEVKSRFSYFISDMKDIYGIEIHFNPSETTEYFEVIKKKVEE</sequence>
<keyword evidence="4" id="KW-0460">Magnesium</keyword>
<dbReference type="RefSeq" id="WP_078697084.1">
    <property type="nucleotide sequence ID" value="NZ_FUYH01000016.1"/>
</dbReference>
<dbReference type="InterPro" id="IPR003029">
    <property type="entry name" value="S1_domain"/>
</dbReference>
<evidence type="ECO:0000256" key="4">
    <source>
        <dbReference type="ARBA" id="ARBA00022842"/>
    </source>
</evidence>
<dbReference type="PANTHER" id="PTHR30001:SF0">
    <property type="entry name" value="RIBONUCLEASE G"/>
    <property type="match status" value="1"/>
</dbReference>
<dbReference type="PANTHER" id="PTHR30001">
    <property type="entry name" value="RIBONUCLEASE"/>
    <property type="match status" value="1"/>
</dbReference>
<dbReference type="GO" id="GO:0003723">
    <property type="term" value="F:RNA binding"/>
    <property type="evidence" value="ECO:0007669"/>
    <property type="project" value="UniProtKB-KW"/>
</dbReference>
<dbReference type="SMART" id="SM00316">
    <property type="entry name" value="S1"/>
    <property type="match status" value="1"/>
</dbReference>
<evidence type="ECO:0000256" key="1">
    <source>
        <dbReference type="ARBA" id="ARBA00001946"/>
    </source>
</evidence>
<evidence type="ECO:0000256" key="5">
    <source>
        <dbReference type="ARBA" id="ARBA00022884"/>
    </source>
</evidence>
<evidence type="ECO:0000313" key="7">
    <source>
        <dbReference type="EMBL" id="SKA94599.1"/>
    </source>
</evidence>
<keyword evidence="8" id="KW-1185">Reference proteome</keyword>
<dbReference type="Gene3D" id="2.40.50.140">
    <property type="entry name" value="Nucleic acid-binding proteins"/>
    <property type="match status" value="1"/>
</dbReference>
<evidence type="ECO:0000259" key="6">
    <source>
        <dbReference type="PROSITE" id="PS50126"/>
    </source>
</evidence>
<gene>
    <name evidence="7" type="ORF">SAMN05443428_11634</name>
</gene>
<dbReference type="GO" id="GO:0046872">
    <property type="term" value="F:metal ion binding"/>
    <property type="evidence" value="ECO:0007669"/>
    <property type="project" value="UniProtKB-KW"/>
</dbReference>
<dbReference type="InterPro" id="IPR019307">
    <property type="entry name" value="RNA-bd_AU-1/RNase_E/G"/>
</dbReference>
<dbReference type="GO" id="GO:0005737">
    <property type="term" value="C:cytoplasm"/>
    <property type="evidence" value="ECO:0007669"/>
    <property type="project" value="TreeGrafter"/>
</dbReference>
<dbReference type="OrthoDB" id="9804278at2"/>
<dbReference type="Pfam" id="PF00575">
    <property type="entry name" value="S1"/>
    <property type="match status" value="1"/>
</dbReference>
<evidence type="ECO:0000313" key="8">
    <source>
        <dbReference type="Proteomes" id="UP000190105"/>
    </source>
</evidence>
<keyword evidence="3" id="KW-0378">Hydrolase</keyword>
<dbReference type="Pfam" id="PF10150">
    <property type="entry name" value="RNase_E_G"/>
    <property type="match status" value="1"/>
</dbReference>
<dbReference type="PROSITE" id="PS50126">
    <property type="entry name" value="S1"/>
    <property type="match status" value="1"/>
</dbReference>
<feature type="domain" description="S1 motif" evidence="6">
    <location>
        <begin position="38"/>
        <end position="103"/>
    </location>
</feature>
<comment type="cofactor">
    <cofactor evidence="1">
        <name>Mg(2+)</name>
        <dbReference type="ChEBI" id="CHEBI:18420"/>
    </cofactor>
</comment>
<proteinExistence type="predicted"/>
<accession>A0A1T4XYF2</accession>